<gene>
    <name evidence="7" type="primary">LOC110776909</name>
</gene>
<keyword evidence="3" id="KW-0863">Zinc-finger</keyword>
<dbReference type="AlphaFoldDB" id="A0A9R0JJR9"/>
<evidence type="ECO:0000256" key="4">
    <source>
        <dbReference type="ARBA" id="ARBA00022833"/>
    </source>
</evidence>
<dbReference type="InterPro" id="IPR012337">
    <property type="entry name" value="RNaseH-like_sf"/>
</dbReference>
<evidence type="ECO:0000256" key="1">
    <source>
        <dbReference type="ARBA" id="ARBA00004123"/>
    </source>
</evidence>
<reference evidence="7" key="2">
    <citation type="submission" date="2025-08" db="UniProtKB">
        <authorList>
            <consortium name="RefSeq"/>
        </authorList>
    </citation>
    <scope>IDENTIFICATION</scope>
    <source>
        <tissue evidence="7">Leaf</tissue>
    </source>
</reference>
<reference evidence="6" key="1">
    <citation type="journal article" date="2021" name="Nat. Commun.">
        <title>Genomic analyses provide insights into spinach domestication and the genetic basis of agronomic traits.</title>
        <authorList>
            <person name="Cai X."/>
            <person name="Sun X."/>
            <person name="Xu C."/>
            <person name="Sun H."/>
            <person name="Wang X."/>
            <person name="Ge C."/>
            <person name="Zhang Z."/>
            <person name="Wang Q."/>
            <person name="Fei Z."/>
            <person name="Jiao C."/>
            <person name="Wang Q."/>
        </authorList>
    </citation>
    <scope>NUCLEOTIDE SEQUENCE [LARGE SCALE GENOMIC DNA]</scope>
    <source>
        <strain evidence="6">cv. Varoflay</strain>
    </source>
</reference>
<dbReference type="KEGG" id="soe:110776909"/>
<dbReference type="RefSeq" id="XP_021837174.2">
    <property type="nucleotide sequence ID" value="XM_021981482.2"/>
</dbReference>
<dbReference type="SUPFAM" id="SSF53098">
    <property type="entry name" value="Ribonuclease H-like"/>
    <property type="match status" value="1"/>
</dbReference>
<dbReference type="GO" id="GO:0005634">
    <property type="term" value="C:nucleus"/>
    <property type="evidence" value="ECO:0007669"/>
    <property type="project" value="UniProtKB-SubCell"/>
</dbReference>
<evidence type="ECO:0000256" key="2">
    <source>
        <dbReference type="ARBA" id="ARBA00022723"/>
    </source>
</evidence>
<sequence>MSGPSRANRTDEERAEDARQGFAKLICYHKMAPHTICGGAFIDLIHDIKPDLVSNFKFEILERNCLKLYKAEQCIAKETFSKLAGQISLSVDLLVHKKRRDQIDQYLCLSAHFIDDDWKLRKWVIKYCGVSDVNMDLPSEAILKSLKEYDIETKILSLTAAGTGDLANIVKENVHERLKLPMNGQLFHVQCSCDVISCMVKKGFEEIDEIVDKVKLSGWSKSLPLWNLTSCNLLHALRKFSKNGREKIRKICKITERIDEITEALFEFRRPTPNLFLPHLQEIRAYLVHESASSDAFVSLVALKMLEILNKEFLRVLSV</sequence>
<dbReference type="PANTHER" id="PTHR46481">
    <property type="entry name" value="ZINC FINGER BED DOMAIN-CONTAINING PROTEIN 4"/>
    <property type="match status" value="1"/>
</dbReference>
<keyword evidence="4" id="KW-0862">Zinc</keyword>
<proteinExistence type="predicted"/>
<dbReference type="InterPro" id="IPR052035">
    <property type="entry name" value="ZnF_BED_domain_contain"/>
</dbReference>
<dbReference type="GeneID" id="110776909"/>
<comment type="subcellular location">
    <subcellularLocation>
        <location evidence="1">Nucleus</location>
    </subcellularLocation>
</comment>
<keyword evidence="6" id="KW-1185">Reference proteome</keyword>
<organism evidence="6 7">
    <name type="scientific">Spinacia oleracea</name>
    <name type="common">Spinach</name>
    <dbReference type="NCBI Taxonomy" id="3562"/>
    <lineage>
        <taxon>Eukaryota</taxon>
        <taxon>Viridiplantae</taxon>
        <taxon>Streptophyta</taxon>
        <taxon>Embryophyta</taxon>
        <taxon>Tracheophyta</taxon>
        <taxon>Spermatophyta</taxon>
        <taxon>Magnoliopsida</taxon>
        <taxon>eudicotyledons</taxon>
        <taxon>Gunneridae</taxon>
        <taxon>Pentapetalae</taxon>
        <taxon>Caryophyllales</taxon>
        <taxon>Chenopodiaceae</taxon>
        <taxon>Chenopodioideae</taxon>
        <taxon>Anserineae</taxon>
        <taxon>Spinacia</taxon>
    </lineage>
</organism>
<dbReference type="Proteomes" id="UP000813463">
    <property type="component" value="Chromosome 4"/>
</dbReference>
<evidence type="ECO:0000256" key="3">
    <source>
        <dbReference type="ARBA" id="ARBA00022771"/>
    </source>
</evidence>
<name>A0A9R0JJR9_SPIOL</name>
<evidence type="ECO:0000313" key="7">
    <source>
        <dbReference type="RefSeq" id="XP_021837174.2"/>
    </source>
</evidence>
<keyword evidence="5" id="KW-0539">Nucleus</keyword>
<dbReference type="PANTHER" id="PTHR46481:SF10">
    <property type="entry name" value="ZINC FINGER BED DOMAIN-CONTAINING PROTEIN 39"/>
    <property type="match status" value="1"/>
</dbReference>
<accession>A0A9R0JJR9</accession>
<evidence type="ECO:0000256" key="5">
    <source>
        <dbReference type="ARBA" id="ARBA00023242"/>
    </source>
</evidence>
<dbReference type="GO" id="GO:0008270">
    <property type="term" value="F:zinc ion binding"/>
    <property type="evidence" value="ECO:0007669"/>
    <property type="project" value="UniProtKB-KW"/>
</dbReference>
<evidence type="ECO:0000313" key="6">
    <source>
        <dbReference type="Proteomes" id="UP000813463"/>
    </source>
</evidence>
<protein>
    <submittedName>
        <fullName evidence="7">Zinc finger BED domain-containing protein RICESLEEPER 4-like</fullName>
    </submittedName>
</protein>
<keyword evidence="2" id="KW-0479">Metal-binding</keyword>